<name>A0AAV1FZR3_XYRNO</name>
<evidence type="ECO:0000313" key="2">
    <source>
        <dbReference type="Proteomes" id="UP001178508"/>
    </source>
</evidence>
<gene>
    <name evidence="1" type="ORF">XNOV1_A024438</name>
</gene>
<reference evidence="1" key="1">
    <citation type="submission" date="2023-08" db="EMBL/GenBank/DDBJ databases">
        <authorList>
            <person name="Alioto T."/>
            <person name="Alioto T."/>
            <person name="Gomez Garrido J."/>
        </authorList>
    </citation>
    <scope>NUCLEOTIDE SEQUENCE</scope>
</reference>
<accession>A0AAV1FZR3</accession>
<proteinExistence type="predicted"/>
<dbReference type="EMBL" id="OY660874">
    <property type="protein sequence ID" value="CAJ1066461.1"/>
    <property type="molecule type" value="Genomic_DNA"/>
</dbReference>
<protein>
    <submittedName>
        <fullName evidence="1">Uncharacterized protein</fullName>
    </submittedName>
</protein>
<evidence type="ECO:0000313" key="1">
    <source>
        <dbReference type="EMBL" id="CAJ1066461.1"/>
    </source>
</evidence>
<keyword evidence="2" id="KW-1185">Reference proteome</keyword>
<dbReference type="AlphaFoldDB" id="A0AAV1FZR3"/>
<organism evidence="1 2">
    <name type="scientific">Xyrichtys novacula</name>
    <name type="common">Pearly razorfish</name>
    <name type="synonym">Hemipteronotus novacula</name>
    <dbReference type="NCBI Taxonomy" id="13765"/>
    <lineage>
        <taxon>Eukaryota</taxon>
        <taxon>Metazoa</taxon>
        <taxon>Chordata</taxon>
        <taxon>Craniata</taxon>
        <taxon>Vertebrata</taxon>
        <taxon>Euteleostomi</taxon>
        <taxon>Actinopterygii</taxon>
        <taxon>Neopterygii</taxon>
        <taxon>Teleostei</taxon>
        <taxon>Neoteleostei</taxon>
        <taxon>Acanthomorphata</taxon>
        <taxon>Eupercaria</taxon>
        <taxon>Labriformes</taxon>
        <taxon>Labridae</taxon>
        <taxon>Xyrichtys</taxon>
    </lineage>
</organism>
<sequence length="112" mass="12441">MDLLGGNEAGDLSGVIGMMFGERECVRRGCGMLTTKRKRLCRGPIDAHRVKDVLAWNNSSYRSSSELCSWSSMVVWIIDKSLENSLIKEDEEQFPPGGANGSRLVHLPGSRW</sequence>
<dbReference type="Proteomes" id="UP001178508">
    <property type="component" value="Chromosome 11"/>
</dbReference>